<evidence type="ECO:0000259" key="4">
    <source>
        <dbReference type="PROSITE" id="PS51063"/>
    </source>
</evidence>
<dbReference type="InterPro" id="IPR036388">
    <property type="entry name" value="WH-like_DNA-bd_sf"/>
</dbReference>
<dbReference type="Gene3D" id="1.10.10.10">
    <property type="entry name" value="Winged helix-like DNA-binding domain superfamily/Winged helix DNA-binding domain"/>
    <property type="match status" value="1"/>
</dbReference>
<dbReference type="EMBL" id="DWZJ01000028">
    <property type="protein sequence ID" value="HJB12783.1"/>
    <property type="molecule type" value="Genomic_DNA"/>
</dbReference>
<organism evidence="5 6">
    <name type="scientific">Candidatus Oscillibacter excrementigallinarum</name>
    <dbReference type="NCBI Taxonomy" id="2838716"/>
    <lineage>
        <taxon>Bacteria</taxon>
        <taxon>Bacillati</taxon>
        <taxon>Bacillota</taxon>
        <taxon>Clostridia</taxon>
        <taxon>Eubacteriales</taxon>
        <taxon>Oscillospiraceae</taxon>
        <taxon>Oscillibacter</taxon>
    </lineage>
</organism>
<name>A0A9D2LHV6_9FIRM</name>
<feature type="domain" description="HTH crp-type" evidence="4">
    <location>
        <begin position="145"/>
        <end position="211"/>
    </location>
</feature>
<proteinExistence type="predicted"/>
<reference evidence="5" key="1">
    <citation type="journal article" date="2021" name="PeerJ">
        <title>Extensive microbial diversity within the chicken gut microbiome revealed by metagenomics and culture.</title>
        <authorList>
            <person name="Gilroy R."/>
            <person name="Ravi A."/>
            <person name="Getino M."/>
            <person name="Pursley I."/>
            <person name="Horton D.L."/>
            <person name="Alikhan N.F."/>
            <person name="Baker D."/>
            <person name="Gharbi K."/>
            <person name="Hall N."/>
            <person name="Watson M."/>
            <person name="Adriaenssens E.M."/>
            <person name="Foster-Nyarko E."/>
            <person name="Jarju S."/>
            <person name="Secka A."/>
            <person name="Antonio M."/>
            <person name="Oren A."/>
            <person name="Chaudhuri R.R."/>
            <person name="La Ragione R."/>
            <person name="Hildebrand F."/>
            <person name="Pallen M.J."/>
        </authorList>
    </citation>
    <scope>NUCLEOTIDE SEQUENCE</scope>
    <source>
        <strain evidence="5">ChiBcec18-1249</strain>
    </source>
</reference>
<dbReference type="AlphaFoldDB" id="A0A9D2LHV6"/>
<dbReference type="SMART" id="SM00419">
    <property type="entry name" value="HTH_CRP"/>
    <property type="match status" value="1"/>
</dbReference>
<evidence type="ECO:0000313" key="5">
    <source>
        <dbReference type="EMBL" id="HJB12783.1"/>
    </source>
</evidence>
<dbReference type="Pfam" id="PF13545">
    <property type="entry name" value="HTH_Crp_2"/>
    <property type="match status" value="1"/>
</dbReference>
<dbReference type="Proteomes" id="UP000823824">
    <property type="component" value="Unassembled WGS sequence"/>
</dbReference>
<dbReference type="InterPro" id="IPR050397">
    <property type="entry name" value="Env_Response_Regulators"/>
</dbReference>
<dbReference type="PANTHER" id="PTHR24567">
    <property type="entry name" value="CRP FAMILY TRANSCRIPTIONAL REGULATORY PROTEIN"/>
    <property type="match status" value="1"/>
</dbReference>
<keyword evidence="2" id="KW-0238">DNA-binding</keyword>
<reference evidence="5" key="2">
    <citation type="submission" date="2021-04" db="EMBL/GenBank/DDBJ databases">
        <authorList>
            <person name="Gilroy R."/>
        </authorList>
    </citation>
    <scope>NUCLEOTIDE SEQUENCE</scope>
    <source>
        <strain evidence="5">ChiBcec18-1249</strain>
    </source>
</reference>
<dbReference type="GO" id="GO:0003677">
    <property type="term" value="F:DNA binding"/>
    <property type="evidence" value="ECO:0007669"/>
    <property type="project" value="UniProtKB-KW"/>
</dbReference>
<dbReference type="Gene3D" id="2.60.120.10">
    <property type="entry name" value="Jelly Rolls"/>
    <property type="match status" value="1"/>
</dbReference>
<dbReference type="InterPro" id="IPR018490">
    <property type="entry name" value="cNMP-bd_dom_sf"/>
</dbReference>
<keyword evidence="1" id="KW-0805">Transcription regulation</keyword>
<dbReference type="GO" id="GO:0003700">
    <property type="term" value="F:DNA-binding transcription factor activity"/>
    <property type="evidence" value="ECO:0007669"/>
    <property type="project" value="TreeGrafter"/>
</dbReference>
<dbReference type="InterPro" id="IPR036390">
    <property type="entry name" value="WH_DNA-bd_sf"/>
</dbReference>
<dbReference type="CDD" id="cd00038">
    <property type="entry name" value="CAP_ED"/>
    <property type="match status" value="1"/>
</dbReference>
<evidence type="ECO:0000256" key="1">
    <source>
        <dbReference type="ARBA" id="ARBA00023015"/>
    </source>
</evidence>
<evidence type="ECO:0000256" key="2">
    <source>
        <dbReference type="ARBA" id="ARBA00023125"/>
    </source>
</evidence>
<dbReference type="Pfam" id="PF00027">
    <property type="entry name" value="cNMP_binding"/>
    <property type="match status" value="1"/>
</dbReference>
<dbReference type="SUPFAM" id="SSF51206">
    <property type="entry name" value="cAMP-binding domain-like"/>
    <property type="match status" value="1"/>
</dbReference>
<dbReference type="InterPro" id="IPR000595">
    <property type="entry name" value="cNMP-bd_dom"/>
</dbReference>
<evidence type="ECO:0000313" key="6">
    <source>
        <dbReference type="Proteomes" id="UP000823824"/>
    </source>
</evidence>
<keyword evidence="3" id="KW-0804">Transcription</keyword>
<evidence type="ECO:0000256" key="3">
    <source>
        <dbReference type="ARBA" id="ARBA00023163"/>
    </source>
</evidence>
<dbReference type="InterPro" id="IPR012318">
    <property type="entry name" value="HTH_CRP"/>
</dbReference>
<dbReference type="InterPro" id="IPR014710">
    <property type="entry name" value="RmlC-like_jellyroll"/>
</dbReference>
<dbReference type="PROSITE" id="PS51063">
    <property type="entry name" value="HTH_CRP_2"/>
    <property type="match status" value="1"/>
</dbReference>
<dbReference type="GO" id="GO:0005829">
    <property type="term" value="C:cytosol"/>
    <property type="evidence" value="ECO:0007669"/>
    <property type="project" value="TreeGrafter"/>
</dbReference>
<dbReference type="SUPFAM" id="SSF46785">
    <property type="entry name" value="Winged helix' DNA-binding domain"/>
    <property type="match status" value="1"/>
</dbReference>
<accession>A0A9D2LHV6</accession>
<protein>
    <submittedName>
        <fullName evidence="5">Crp/Fnr family transcriptional regulator</fullName>
    </submittedName>
</protein>
<dbReference type="PANTHER" id="PTHR24567:SF74">
    <property type="entry name" value="HTH-TYPE TRANSCRIPTIONAL REGULATOR ARCR"/>
    <property type="match status" value="1"/>
</dbReference>
<sequence>MTVQDFFPIWDRLTPDQQTRLRASAVPRTVRRGAVLHSGDADCAGLLLVRAGQLRAYILSDQGREITIYRLFERDLCLFSASCILRSIQFEVTIQAEKDTDLWVIPAEVYQGVMEASAPLANYTNELMASRFSEVMWLMEQVMWKSLDRRLAAFLLEEAAIEGTDTLRTTHEAIANHLGSQREVITRMLRYFQSEGMVELSRGRVALLAKDRLRALAEGTA</sequence>
<comment type="caution">
    <text evidence="5">The sequence shown here is derived from an EMBL/GenBank/DDBJ whole genome shotgun (WGS) entry which is preliminary data.</text>
</comment>
<gene>
    <name evidence="5" type="ORF">H9787_03630</name>
</gene>